<accession>A0AC61QUC8</accession>
<dbReference type="EMBL" id="SRZC01000001">
    <property type="protein sequence ID" value="TGX84216.1"/>
    <property type="molecule type" value="Genomic_DNA"/>
</dbReference>
<comment type="caution">
    <text evidence="1">The sequence shown here is derived from an EMBL/GenBank/DDBJ whole genome shotgun (WGS) entry which is preliminary data.</text>
</comment>
<name>A0AC61QUC8_9BACT</name>
<keyword evidence="2" id="KW-1185">Reference proteome</keyword>
<organism evidence="1 2">
    <name type="scientific">Palleniella muris</name>
    <dbReference type="NCBI Taxonomy" id="3038145"/>
    <lineage>
        <taxon>Bacteria</taxon>
        <taxon>Pseudomonadati</taxon>
        <taxon>Bacteroidota</taxon>
        <taxon>Bacteroidia</taxon>
        <taxon>Bacteroidales</taxon>
        <taxon>Prevotellaceae</taxon>
        <taxon>Palleniella</taxon>
    </lineage>
</organism>
<dbReference type="Proteomes" id="UP000308886">
    <property type="component" value="Unassembled WGS sequence"/>
</dbReference>
<gene>
    <name evidence="1" type="ORF">E5358_00840</name>
</gene>
<evidence type="ECO:0000313" key="1">
    <source>
        <dbReference type="EMBL" id="TGX84216.1"/>
    </source>
</evidence>
<sequence length="88" mass="10405">MTKEILYSSKAKKDIRRIRHDVKKMRELSDVLWRLANGETLEERFRVHAQKGEYKGCLECHIESDFLLVWVDDDSIQVVRVGSHSEVF</sequence>
<protein>
    <submittedName>
        <fullName evidence="1">Type II toxin-antitoxin system YafQ family toxin</fullName>
    </submittedName>
</protein>
<evidence type="ECO:0000313" key="2">
    <source>
        <dbReference type="Proteomes" id="UP000308886"/>
    </source>
</evidence>
<proteinExistence type="predicted"/>
<reference evidence="1" key="1">
    <citation type="submission" date="2019-04" db="EMBL/GenBank/DDBJ databases">
        <title>Microbes associate with the intestines of laboratory mice.</title>
        <authorList>
            <person name="Navarre W."/>
            <person name="Wong E."/>
            <person name="Huang K."/>
            <person name="Tropini C."/>
            <person name="Ng K."/>
            <person name="Yu B."/>
        </authorList>
    </citation>
    <scope>NUCLEOTIDE SEQUENCE</scope>
    <source>
        <strain evidence="1">NM73_A23</strain>
    </source>
</reference>